<dbReference type="PIRSF" id="PIRSF021435">
    <property type="entry name" value="SpoIIIAB"/>
    <property type="match status" value="1"/>
</dbReference>
<dbReference type="InterPro" id="IPR014198">
    <property type="entry name" value="Spore_III_AB"/>
</dbReference>
<feature type="transmembrane region" description="Helical" evidence="1">
    <location>
        <begin position="12"/>
        <end position="33"/>
    </location>
</feature>
<keyword evidence="1" id="KW-0812">Transmembrane</keyword>
<dbReference type="EMBL" id="CP042243">
    <property type="protein sequence ID" value="QEK12141.1"/>
    <property type="molecule type" value="Genomic_DNA"/>
</dbReference>
<evidence type="ECO:0000313" key="2">
    <source>
        <dbReference type="EMBL" id="QEK12141.1"/>
    </source>
</evidence>
<keyword evidence="1" id="KW-0472">Membrane</keyword>
<reference evidence="2 3" key="1">
    <citation type="submission" date="2019-07" db="EMBL/GenBank/DDBJ databases">
        <title>Complete genome of Crassaminicella thermophila SY095.</title>
        <authorList>
            <person name="Li X."/>
        </authorList>
    </citation>
    <scope>NUCLEOTIDE SEQUENCE [LARGE SCALE GENOMIC DNA]</scope>
    <source>
        <strain evidence="2 3">SY095</strain>
    </source>
</reference>
<evidence type="ECO:0000313" key="3">
    <source>
        <dbReference type="Proteomes" id="UP000324646"/>
    </source>
</evidence>
<proteinExistence type="predicted"/>
<evidence type="ECO:0000256" key="1">
    <source>
        <dbReference type="SAM" id="Phobius"/>
    </source>
</evidence>
<dbReference type="Pfam" id="PF09548">
    <property type="entry name" value="Spore_III_AB"/>
    <property type="match status" value="1"/>
</dbReference>
<dbReference type="NCBIfam" id="TIGR02833">
    <property type="entry name" value="spore_III_AB"/>
    <property type="match status" value="1"/>
</dbReference>
<protein>
    <submittedName>
        <fullName evidence="2">Stage III sporulation protein AB</fullName>
    </submittedName>
</protein>
<organism evidence="2 3">
    <name type="scientific">Crassaminicella thermophila</name>
    <dbReference type="NCBI Taxonomy" id="2599308"/>
    <lineage>
        <taxon>Bacteria</taxon>
        <taxon>Bacillati</taxon>
        <taxon>Bacillota</taxon>
        <taxon>Clostridia</taxon>
        <taxon>Eubacteriales</taxon>
        <taxon>Clostridiaceae</taxon>
        <taxon>Crassaminicella</taxon>
    </lineage>
</organism>
<accession>A0A5C0SD34</accession>
<sequence length="179" mass="20483">MIGGIILFVKTIFSIIIIVATAAIGYIFSYGYVQRLQQLKNLYLSFQLLETEIIYSSNPLPIAMERVGKKSNKYICNIFNDTYKILNSKIGYSIEEAWNKAINDNLMKTSLNNEDKEILIDFGKNLGFTDKENQIKNFQLVYLQLQKQQKIAEQLKMKNEKMCKSLGVLIGIAIVIVLI</sequence>
<keyword evidence="3" id="KW-1185">Reference proteome</keyword>
<dbReference type="OrthoDB" id="1957909at2"/>
<dbReference type="Proteomes" id="UP000324646">
    <property type="component" value="Chromosome"/>
</dbReference>
<dbReference type="AlphaFoldDB" id="A0A5C0SD34"/>
<dbReference type="KEGG" id="crs:FQB35_07000"/>
<name>A0A5C0SD34_CRATE</name>
<keyword evidence="1" id="KW-1133">Transmembrane helix</keyword>
<gene>
    <name evidence="2" type="primary">spoIIIAB</name>
    <name evidence="2" type="ORF">FQB35_07000</name>
</gene>